<gene>
    <name evidence="4" type="primary">LOC105362050</name>
</gene>
<reference evidence="4" key="1">
    <citation type="submission" date="2025-08" db="UniProtKB">
        <authorList>
            <consortium name="RefSeq"/>
        </authorList>
    </citation>
    <scope>IDENTIFICATION</scope>
</reference>
<feature type="region of interest" description="Disordered" evidence="1">
    <location>
        <begin position="95"/>
        <end position="114"/>
    </location>
</feature>
<dbReference type="AlphaFoldDB" id="A0AAJ6YGK0"/>
<organism evidence="3 4">
    <name type="scientific">Ceratosolen solmsi marchali</name>
    <dbReference type="NCBI Taxonomy" id="326594"/>
    <lineage>
        <taxon>Eukaryota</taxon>
        <taxon>Metazoa</taxon>
        <taxon>Ecdysozoa</taxon>
        <taxon>Arthropoda</taxon>
        <taxon>Hexapoda</taxon>
        <taxon>Insecta</taxon>
        <taxon>Pterygota</taxon>
        <taxon>Neoptera</taxon>
        <taxon>Endopterygota</taxon>
        <taxon>Hymenoptera</taxon>
        <taxon>Apocrita</taxon>
        <taxon>Proctotrupomorpha</taxon>
        <taxon>Chalcidoidea</taxon>
        <taxon>Agaonidae</taxon>
        <taxon>Agaoninae</taxon>
        <taxon>Ceratosolen</taxon>
    </lineage>
</organism>
<feature type="chain" id="PRO_5042570766" evidence="2">
    <location>
        <begin position="22"/>
        <end position="221"/>
    </location>
</feature>
<evidence type="ECO:0000256" key="2">
    <source>
        <dbReference type="SAM" id="SignalP"/>
    </source>
</evidence>
<dbReference type="KEGG" id="csol:105362050"/>
<evidence type="ECO:0000313" key="4">
    <source>
        <dbReference type="RefSeq" id="XP_011497677.1"/>
    </source>
</evidence>
<protein>
    <submittedName>
        <fullName evidence="4">Uncharacterized protein LOC105362050</fullName>
    </submittedName>
</protein>
<dbReference type="GeneID" id="105362050"/>
<keyword evidence="2" id="KW-0732">Signal</keyword>
<accession>A0AAJ6YGK0</accession>
<evidence type="ECO:0000256" key="1">
    <source>
        <dbReference type="SAM" id="MobiDB-lite"/>
    </source>
</evidence>
<keyword evidence="3" id="KW-1185">Reference proteome</keyword>
<proteinExistence type="predicted"/>
<dbReference type="RefSeq" id="XP_011497677.1">
    <property type="nucleotide sequence ID" value="XM_011499375.1"/>
</dbReference>
<evidence type="ECO:0000313" key="3">
    <source>
        <dbReference type="Proteomes" id="UP000695007"/>
    </source>
</evidence>
<sequence>MFFSLLVFAVVLTTIFGLLHSQTAREKLYLQTFYIRSSEIGKSFLQFIGLLSEQRNTNVIELCNVLETIEPEVSNLERIISSESIQNLNNIKVEETEEPNESTSDSVENQQDDDDCKTKQMITNNHEEVFEAINASLKRLSTSANSVKVNGTQLYNLLLQEMYLHHKAMTDVNNVETTSVQGPCNEAIIEVKEVETQLGSTNQKPRMYFGESPLDYVPHQK</sequence>
<feature type="signal peptide" evidence="2">
    <location>
        <begin position="1"/>
        <end position="21"/>
    </location>
</feature>
<dbReference type="Proteomes" id="UP000695007">
    <property type="component" value="Unplaced"/>
</dbReference>
<name>A0AAJ6YGK0_9HYME</name>